<comment type="caution">
    <text evidence="2">The sequence shown here is derived from an EMBL/GenBank/DDBJ whole genome shotgun (WGS) entry which is preliminary data.</text>
</comment>
<sequence length="40" mass="5030">MDVPMSRLTYISLLFILWHLLLYLYHTTQYMEQQSQLYYL</sequence>
<accession>A0A161THF9</accession>
<keyword evidence="1" id="KW-1133">Transmembrane helix</keyword>
<dbReference type="Proteomes" id="UP000076501">
    <property type="component" value="Unassembled WGS sequence"/>
</dbReference>
<evidence type="ECO:0000313" key="2">
    <source>
        <dbReference type="EMBL" id="KZD41740.1"/>
    </source>
</evidence>
<organism evidence="2 3">
    <name type="scientific">Bacillus cereus</name>
    <dbReference type="NCBI Taxonomy" id="1396"/>
    <lineage>
        <taxon>Bacteria</taxon>
        <taxon>Bacillati</taxon>
        <taxon>Bacillota</taxon>
        <taxon>Bacilli</taxon>
        <taxon>Bacillales</taxon>
        <taxon>Bacillaceae</taxon>
        <taxon>Bacillus</taxon>
        <taxon>Bacillus cereus group</taxon>
    </lineage>
</organism>
<gene>
    <name evidence="2" type="ORF">B4082_0375</name>
</gene>
<evidence type="ECO:0000256" key="1">
    <source>
        <dbReference type="SAM" id="Phobius"/>
    </source>
</evidence>
<name>A0A161THF9_BACCE</name>
<reference evidence="2 3" key="1">
    <citation type="submission" date="2015-09" db="EMBL/GenBank/DDBJ databases">
        <title>Bacillus cereus food isolates.</title>
        <authorList>
            <person name="Boekhorst J."/>
        </authorList>
    </citation>
    <scope>NUCLEOTIDE SEQUENCE [LARGE SCALE GENOMIC DNA]</scope>
    <source>
        <strain evidence="2 3">B4082</strain>
    </source>
</reference>
<keyword evidence="1" id="KW-0472">Membrane</keyword>
<protein>
    <submittedName>
        <fullName evidence="2">Uncharacterized protein</fullName>
    </submittedName>
</protein>
<dbReference type="AlphaFoldDB" id="A0A161THF9"/>
<keyword evidence="1" id="KW-0812">Transmembrane</keyword>
<proteinExistence type="predicted"/>
<feature type="transmembrane region" description="Helical" evidence="1">
    <location>
        <begin position="6"/>
        <end position="25"/>
    </location>
</feature>
<evidence type="ECO:0000313" key="3">
    <source>
        <dbReference type="Proteomes" id="UP000076501"/>
    </source>
</evidence>
<dbReference type="EMBL" id="LJKA01000002">
    <property type="protein sequence ID" value="KZD41740.1"/>
    <property type="molecule type" value="Genomic_DNA"/>
</dbReference>